<dbReference type="AlphaFoldDB" id="A0A975TXD3"/>
<evidence type="ECO:0000313" key="2">
    <source>
        <dbReference type="EMBL" id="MBY4891629.1"/>
    </source>
</evidence>
<dbReference type="EMBL" id="CP078073">
    <property type="protein sequence ID" value="QXL88414.1"/>
    <property type="molecule type" value="Genomic_DNA"/>
</dbReference>
<accession>A0A975TXD3</accession>
<organism evidence="3">
    <name type="scientific">Gymnodinialimonas phycosphaerae</name>
    <dbReference type="NCBI Taxonomy" id="2841589"/>
    <lineage>
        <taxon>Bacteria</taxon>
        <taxon>Pseudomonadati</taxon>
        <taxon>Pseudomonadota</taxon>
        <taxon>Alphaproteobacteria</taxon>
        <taxon>Rhodobacterales</taxon>
        <taxon>Paracoccaceae</taxon>
        <taxon>Gymnodinialimonas</taxon>
    </lineage>
</organism>
<dbReference type="Proteomes" id="UP000693972">
    <property type="component" value="Unassembled WGS sequence"/>
</dbReference>
<feature type="compositionally biased region" description="Basic and acidic residues" evidence="1">
    <location>
        <begin position="1"/>
        <end position="14"/>
    </location>
</feature>
<feature type="region of interest" description="Disordered" evidence="1">
    <location>
        <begin position="1"/>
        <end position="47"/>
    </location>
</feature>
<dbReference type="EMBL" id="JAIMBW010000001">
    <property type="protein sequence ID" value="MBY4891629.1"/>
    <property type="molecule type" value="Genomic_DNA"/>
</dbReference>
<name>A0A975TXD3_9RHOB</name>
<sequence>MTTATDQDRQKDLPAYEAPQLRVLNVADTQTGPFPDPSEFPTILQMS</sequence>
<keyword evidence="4" id="KW-1185">Reference proteome</keyword>
<reference evidence="3 4" key="1">
    <citation type="submission" date="2021-07" db="EMBL/GenBank/DDBJ databases">
        <title>Karlodiniumbacter phycospheric gen. nov., sp. nov., a phycosphere bacterium isolated from karlodinium veneficum.</title>
        <authorList>
            <person name="Peng Y."/>
            <person name="Jiang L."/>
            <person name="Lee J."/>
        </authorList>
    </citation>
    <scope>NUCLEOTIDE SEQUENCE</scope>
    <source>
        <strain evidence="3 4">N5</strain>
    </source>
</reference>
<proteinExistence type="predicted"/>
<evidence type="ECO:0000313" key="3">
    <source>
        <dbReference type="EMBL" id="QXL88414.1"/>
    </source>
</evidence>
<evidence type="ECO:0000256" key="1">
    <source>
        <dbReference type="SAM" id="MobiDB-lite"/>
    </source>
</evidence>
<evidence type="ECO:0000313" key="4">
    <source>
        <dbReference type="Proteomes" id="UP000693972"/>
    </source>
</evidence>
<gene>
    <name evidence="2" type="ORF">KUL25_02485</name>
    <name evidence="3" type="ORF">KUL25_02490</name>
</gene>
<protein>
    <submittedName>
        <fullName evidence="3">Uncharacterized protein</fullName>
    </submittedName>
</protein>
<dbReference type="RefSeq" id="WP_257891485.1">
    <property type="nucleotide sequence ID" value="NZ_JAIMBW010000001.1"/>
</dbReference>